<dbReference type="AlphaFoldDB" id="A0A4V2YCH5"/>
<evidence type="ECO:0000259" key="2">
    <source>
        <dbReference type="Pfam" id="PF13556"/>
    </source>
</evidence>
<name>A0A4V2YCH5_9ACTN</name>
<reference evidence="3 4" key="1">
    <citation type="submission" date="2019-03" db="EMBL/GenBank/DDBJ databases">
        <title>Draft genome sequences of novel Actinobacteria.</title>
        <authorList>
            <person name="Sahin N."/>
            <person name="Ay H."/>
            <person name="Saygin H."/>
        </authorList>
    </citation>
    <scope>NUCLEOTIDE SEQUENCE [LARGE SCALE GENOMIC DNA]</scope>
    <source>
        <strain evidence="3 4">KC310</strain>
    </source>
</reference>
<evidence type="ECO:0000313" key="3">
    <source>
        <dbReference type="EMBL" id="TDD11576.1"/>
    </source>
</evidence>
<dbReference type="Gene3D" id="1.10.10.2840">
    <property type="entry name" value="PucR C-terminal helix-turn-helix domain"/>
    <property type="match status" value="2"/>
</dbReference>
<dbReference type="InterPro" id="IPR051448">
    <property type="entry name" value="CdaR-like_regulators"/>
</dbReference>
<sequence length="501" mass="54076">MRRQMVHRAEPDVREVLNWLQRQISVHVALVAGNTATMEASTLGFPREVLRPLAPLLVRLSSGQTAAAAIQVDKLHVRCEVLGVCGTRPVLVVAADREVLSPQEAALASHTGSVIALLRRDRDADRISRGYQYKARQLRFAVLSALMVGDPSLARRMTTGAVPPLLDADQVRVYLLHCSQTDRDRITQAHQDSSGYHGPDLMVQCPAFKTHLICLIADDSQTDADSTPGHGKVLRRLVHDNPHYALGISGPHALSATAQAYSQAAHALAAARTTPGRVALYHGQTPLADLLPPRPALLWARAFLRPLDSLPKVTVDITHLAMSVPRSAVASLLDLSRNTVTAHIRRAERALGVDLSDVRCRAAVTLALTLTGSTSLPEPAEHQVLPTLDDLLRTDSAAAWAQAFLHPLQAPHRRTLHAWINANADAQRAASRIGISRNTVRTHLRTVEALLSRDLLTTGSGIHDVVHALHITTSKVGGRSSFAGESGQGVEAYRGQPGRAG</sequence>
<feature type="domain" description="PucR C-terminal helix-turn-helix" evidence="2">
    <location>
        <begin position="414"/>
        <end position="456"/>
    </location>
</feature>
<protein>
    <submittedName>
        <fullName evidence="3">PucR family transcriptional regulator</fullName>
    </submittedName>
</protein>
<proteinExistence type="predicted"/>
<feature type="region of interest" description="Disordered" evidence="1">
    <location>
        <begin position="477"/>
        <end position="501"/>
    </location>
</feature>
<dbReference type="InterPro" id="IPR042070">
    <property type="entry name" value="PucR_C-HTH_sf"/>
</dbReference>
<dbReference type="Pfam" id="PF13556">
    <property type="entry name" value="HTH_30"/>
    <property type="match status" value="2"/>
</dbReference>
<accession>A0A4V2YCH5</accession>
<evidence type="ECO:0000313" key="4">
    <source>
        <dbReference type="Proteomes" id="UP000295258"/>
    </source>
</evidence>
<comment type="caution">
    <text evidence="3">The sequence shown here is derived from an EMBL/GenBank/DDBJ whole genome shotgun (WGS) entry which is preliminary data.</text>
</comment>
<dbReference type="PANTHER" id="PTHR33744">
    <property type="entry name" value="CARBOHYDRATE DIACID REGULATOR"/>
    <property type="match status" value="1"/>
</dbReference>
<gene>
    <name evidence="3" type="ORF">E1292_05015</name>
</gene>
<keyword evidence="4" id="KW-1185">Reference proteome</keyword>
<feature type="domain" description="PucR C-terminal helix-turn-helix" evidence="2">
    <location>
        <begin position="326"/>
        <end position="369"/>
    </location>
</feature>
<dbReference type="EMBL" id="SMKO01000007">
    <property type="protein sequence ID" value="TDD11576.1"/>
    <property type="molecule type" value="Genomic_DNA"/>
</dbReference>
<dbReference type="InterPro" id="IPR025736">
    <property type="entry name" value="PucR_C-HTH_dom"/>
</dbReference>
<evidence type="ECO:0000256" key="1">
    <source>
        <dbReference type="SAM" id="MobiDB-lite"/>
    </source>
</evidence>
<dbReference type="Proteomes" id="UP000295258">
    <property type="component" value="Unassembled WGS sequence"/>
</dbReference>
<organism evidence="3 4">
    <name type="scientific">Nonomuraea deserti</name>
    <dbReference type="NCBI Taxonomy" id="1848322"/>
    <lineage>
        <taxon>Bacteria</taxon>
        <taxon>Bacillati</taxon>
        <taxon>Actinomycetota</taxon>
        <taxon>Actinomycetes</taxon>
        <taxon>Streptosporangiales</taxon>
        <taxon>Streptosporangiaceae</taxon>
        <taxon>Nonomuraea</taxon>
    </lineage>
</organism>
<dbReference type="PANTHER" id="PTHR33744:SF1">
    <property type="entry name" value="DNA-BINDING TRANSCRIPTIONAL ACTIVATOR ADER"/>
    <property type="match status" value="1"/>
</dbReference>